<evidence type="ECO:0000313" key="2">
    <source>
        <dbReference type="Proteomes" id="UP000054408"/>
    </source>
</evidence>
<dbReference type="GeneID" id="25569718"/>
<keyword evidence="2" id="KW-1185">Reference proteome</keyword>
<gene>
    <name evidence="1" type="ORF">AMSG_11803</name>
</gene>
<proteinExistence type="predicted"/>
<reference evidence="1 2" key="1">
    <citation type="submission" date="2010-05" db="EMBL/GenBank/DDBJ databases">
        <title>The Genome Sequence of Thecamonas trahens ATCC 50062.</title>
        <authorList>
            <consortium name="The Broad Institute Genome Sequencing Platform"/>
            <person name="Russ C."/>
            <person name="Cuomo C."/>
            <person name="Shea T."/>
            <person name="Young S.K."/>
            <person name="Zeng Q."/>
            <person name="Koehrsen M."/>
            <person name="Haas B."/>
            <person name="Borodovsky M."/>
            <person name="Guigo R."/>
            <person name="Alvarado L."/>
            <person name="Berlin A."/>
            <person name="Bochicchio J."/>
            <person name="Borenstein D."/>
            <person name="Chapman S."/>
            <person name="Chen Z."/>
            <person name="Freedman E."/>
            <person name="Gellesch M."/>
            <person name="Goldberg J."/>
            <person name="Griggs A."/>
            <person name="Gujja S."/>
            <person name="Heilman E."/>
            <person name="Heiman D."/>
            <person name="Hepburn T."/>
            <person name="Howarth C."/>
            <person name="Jen D."/>
            <person name="Larson L."/>
            <person name="Mehta T."/>
            <person name="Park D."/>
            <person name="Pearson M."/>
            <person name="Roberts A."/>
            <person name="Saif S."/>
            <person name="Shenoy N."/>
            <person name="Sisk P."/>
            <person name="Stolte C."/>
            <person name="Sykes S."/>
            <person name="Thomson T."/>
            <person name="Walk T."/>
            <person name="White J."/>
            <person name="Yandava C."/>
            <person name="Burger G."/>
            <person name="Gray M.W."/>
            <person name="Holland P.W.H."/>
            <person name="King N."/>
            <person name="Lang F.B.F."/>
            <person name="Roger A.J."/>
            <person name="Ruiz-Trillo I."/>
            <person name="Lander E."/>
            <person name="Nusbaum C."/>
        </authorList>
    </citation>
    <scope>NUCLEOTIDE SEQUENCE [LARGE SCALE GENOMIC DNA]</scope>
    <source>
        <strain evidence="1 2">ATCC 50062</strain>
    </source>
</reference>
<protein>
    <submittedName>
        <fullName evidence="1">Uncharacterized protein</fullName>
    </submittedName>
</protein>
<name>A0A0L0D6Y9_THETB</name>
<dbReference type="Proteomes" id="UP000054408">
    <property type="component" value="Unassembled WGS sequence"/>
</dbReference>
<dbReference type="AlphaFoldDB" id="A0A0L0D6Y9"/>
<evidence type="ECO:0000313" key="1">
    <source>
        <dbReference type="EMBL" id="KNC48104.1"/>
    </source>
</evidence>
<dbReference type="RefSeq" id="XP_013758900.1">
    <property type="nucleotide sequence ID" value="XM_013903446.1"/>
</dbReference>
<dbReference type="EMBL" id="GL349450">
    <property type="protein sequence ID" value="KNC48104.1"/>
    <property type="molecule type" value="Genomic_DNA"/>
</dbReference>
<organism evidence="1 2">
    <name type="scientific">Thecamonas trahens ATCC 50062</name>
    <dbReference type="NCBI Taxonomy" id="461836"/>
    <lineage>
        <taxon>Eukaryota</taxon>
        <taxon>Apusozoa</taxon>
        <taxon>Apusomonadida</taxon>
        <taxon>Apusomonadidae</taxon>
        <taxon>Thecamonas</taxon>
    </lineage>
</organism>
<sequence length="147" mass="15701">MDGLWVTRPVATAARSGESLEPPAECVRIKRVEMRCGGARPSLGSRLLFPSPPSDRPAEPGDVGCAPAAGALRADEDCSASGRVAQVRRADRAPGGEVTRSVGMESSMWRAVIASRARGHTLRLSDCGDVWSCVVLNAILVVEWLWF</sequence>
<accession>A0A0L0D6Y9</accession>